<dbReference type="EMBL" id="QDFR01000001">
    <property type="protein sequence ID" value="PVE56309.1"/>
    <property type="molecule type" value="Genomic_DNA"/>
</dbReference>
<protein>
    <recommendedName>
        <fullName evidence="4">Mu-like prophage I protein</fullName>
    </recommendedName>
</protein>
<sequence>MMKTRLHHSLTCLAPEASSASIDAMTGVTVLDAFAGDPSAAKSATPRGPEWIKVTPRGRFTARDGRSFEIDPELLVQRFAADGVDLPVDIDHATVKKALFGDAAPAVGWINKLEAREDGLYGKTEWLDEGVRVLAARTHRYISPTIKTDDNGKATWLHSAALVAAPAASMPAVASATLTATPKTEKNMLKALAAALGLTEDASEASCLSAISTLKGRIDPAIHQEALDKVKALSSQIEDGNKAAHKAKVDTLLEDALKAKKISPAQRDSYEALATSPEGFEQVKKLLETLGTGLGPSGLDSRTPHDKTSTLTAEDRDVMKQLGLSEEDYRKANGLDAA</sequence>
<feature type="region of interest" description="Disordered" evidence="1">
    <location>
        <begin position="291"/>
        <end position="338"/>
    </location>
</feature>
<evidence type="ECO:0000313" key="3">
    <source>
        <dbReference type="Proteomes" id="UP000244335"/>
    </source>
</evidence>
<dbReference type="Pfam" id="PF10123">
    <property type="entry name" value="Mu-like_Pro"/>
    <property type="match status" value="1"/>
</dbReference>
<dbReference type="AlphaFoldDB" id="A0AA92C5F5"/>
<comment type="caution">
    <text evidence="2">The sequence shown here is derived from an EMBL/GenBank/DDBJ whole genome shotgun (WGS) entry which is preliminary data.</text>
</comment>
<evidence type="ECO:0000256" key="1">
    <source>
        <dbReference type="SAM" id="MobiDB-lite"/>
    </source>
</evidence>
<organism evidence="2 3">
    <name type="scientific">Rhizobium rhizogenes</name>
    <name type="common">Agrobacterium rhizogenes</name>
    <dbReference type="NCBI Taxonomy" id="359"/>
    <lineage>
        <taxon>Bacteria</taxon>
        <taxon>Pseudomonadati</taxon>
        <taxon>Pseudomonadota</taxon>
        <taxon>Alphaproteobacteria</taxon>
        <taxon>Hyphomicrobiales</taxon>
        <taxon>Rhizobiaceae</taxon>
        <taxon>Rhizobium/Agrobacterium group</taxon>
        <taxon>Rhizobium</taxon>
    </lineage>
</organism>
<feature type="compositionally biased region" description="Basic and acidic residues" evidence="1">
    <location>
        <begin position="302"/>
        <end position="319"/>
    </location>
</feature>
<dbReference type="RefSeq" id="WP_116493676.1">
    <property type="nucleotide sequence ID" value="NZ_QDFR01000001.1"/>
</dbReference>
<evidence type="ECO:0008006" key="4">
    <source>
        <dbReference type="Google" id="ProtNLM"/>
    </source>
</evidence>
<dbReference type="Proteomes" id="UP000244335">
    <property type="component" value="Unassembled WGS sequence"/>
</dbReference>
<proteinExistence type="predicted"/>
<evidence type="ECO:0000313" key="2">
    <source>
        <dbReference type="EMBL" id="PVE56309.1"/>
    </source>
</evidence>
<dbReference type="InterPro" id="IPR012106">
    <property type="entry name" value="Phage_Mu_Gp1"/>
</dbReference>
<reference evidence="2 3" key="1">
    <citation type="submission" date="2018-04" db="EMBL/GenBank/DDBJ databases">
        <authorList>
            <person name="Hagen T."/>
        </authorList>
    </citation>
    <scope>NUCLEOTIDE SEQUENCE [LARGE SCALE GENOMIC DNA]</scope>
    <source>
        <strain evidence="2 3">TPD7009</strain>
    </source>
</reference>
<feature type="compositionally biased region" description="Basic and acidic residues" evidence="1">
    <location>
        <begin position="327"/>
        <end position="338"/>
    </location>
</feature>
<dbReference type="PIRSF" id="PIRSF016624">
    <property type="entry name" value="Mu_prophg_I"/>
    <property type="match status" value="1"/>
</dbReference>
<gene>
    <name evidence="2" type="ORF">DC430_00405</name>
</gene>
<name>A0AA92C5F5_RHIRH</name>
<accession>A0AA92C5F5</accession>